<dbReference type="InterPro" id="IPR036412">
    <property type="entry name" value="HAD-like_sf"/>
</dbReference>
<dbReference type="Gene3D" id="3.40.50.1000">
    <property type="entry name" value="HAD superfamily/HAD-like"/>
    <property type="match status" value="1"/>
</dbReference>
<accession>A0A927GS47</accession>
<proteinExistence type="predicted"/>
<dbReference type="SFLD" id="SFLDS00003">
    <property type="entry name" value="Haloacid_Dehalogenase"/>
    <property type="match status" value="1"/>
</dbReference>
<dbReference type="SFLD" id="SFLDG01129">
    <property type="entry name" value="C1.5:_HAD__Beta-PGM__Phosphata"/>
    <property type="match status" value="1"/>
</dbReference>
<protein>
    <submittedName>
        <fullName evidence="2">HAD family hydrolase</fullName>
    </submittedName>
</protein>
<reference evidence="2" key="1">
    <citation type="submission" date="2020-09" db="EMBL/GenBank/DDBJ databases">
        <title>A novel bacterium of genus Paenibacillus, isolated from South China Sea.</title>
        <authorList>
            <person name="Huang H."/>
            <person name="Mo K."/>
            <person name="Hu Y."/>
        </authorList>
    </citation>
    <scope>NUCLEOTIDE SEQUENCE</scope>
    <source>
        <strain evidence="2">IB182496</strain>
    </source>
</reference>
<dbReference type="RefSeq" id="WP_190918679.1">
    <property type="nucleotide sequence ID" value="NZ_JACXIZ010000022.1"/>
</dbReference>
<dbReference type="InterPro" id="IPR051540">
    <property type="entry name" value="S-2-haloacid_dehalogenase"/>
</dbReference>
<name>A0A927GS47_9BACL</name>
<sequence length="277" mass="29968">MKRWITFDLDGTLMQNPFAGWIFPELERLAAETLGEGDTVRGSLMAEHERMLAAKETVAAYDWDAIASRLFRSWGVPGSFSIEEMVGRHAGAPKSYLLDDTVLPGLDRLRTLGYCLAAVTNGYYKYQYPVMAALGLTERFDAVITPDRAGCAKPDAAMGASLISGGRGVIAAHVGDRLDHDMVFAHAIGTQPILISRRLPDALRTLTPAERADSPLLEAVLRRQAEVEHARLAADAPLPTEWLPAAVVADLHELADALQAKSGAVDPADAAGREPQR</sequence>
<dbReference type="AlphaFoldDB" id="A0A927GS47"/>
<keyword evidence="3" id="KW-1185">Reference proteome</keyword>
<dbReference type="Proteomes" id="UP000621560">
    <property type="component" value="Unassembled WGS sequence"/>
</dbReference>
<dbReference type="GO" id="GO:0016787">
    <property type="term" value="F:hydrolase activity"/>
    <property type="evidence" value="ECO:0007669"/>
    <property type="project" value="UniProtKB-KW"/>
</dbReference>
<dbReference type="InterPro" id="IPR023214">
    <property type="entry name" value="HAD_sf"/>
</dbReference>
<evidence type="ECO:0000313" key="2">
    <source>
        <dbReference type="EMBL" id="MBD2846344.1"/>
    </source>
</evidence>
<dbReference type="Pfam" id="PF00702">
    <property type="entry name" value="Hydrolase"/>
    <property type="match status" value="1"/>
</dbReference>
<dbReference type="PANTHER" id="PTHR43316">
    <property type="entry name" value="HYDROLASE, HALOACID DELAHOGENASE-RELATED"/>
    <property type="match status" value="1"/>
</dbReference>
<keyword evidence="1 2" id="KW-0378">Hydrolase</keyword>
<evidence type="ECO:0000313" key="3">
    <source>
        <dbReference type="Proteomes" id="UP000621560"/>
    </source>
</evidence>
<dbReference type="EMBL" id="JACXIZ010000022">
    <property type="protein sequence ID" value="MBD2846344.1"/>
    <property type="molecule type" value="Genomic_DNA"/>
</dbReference>
<dbReference type="SUPFAM" id="SSF56784">
    <property type="entry name" value="HAD-like"/>
    <property type="match status" value="1"/>
</dbReference>
<gene>
    <name evidence="2" type="ORF">IDH44_14160</name>
</gene>
<organism evidence="2 3">
    <name type="scientific">Paenibacillus sabuli</name>
    <dbReference type="NCBI Taxonomy" id="2772509"/>
    <lineage>
        <taxon>Bacteria</taxon>
        <taxon>Bacillati</taxon>
        <taxon>Bacillota</taxon>
        <taxon>Bacilli</taxon>
        <taxon>Bacillales</taxon>
        <taxon>Paenibacillaceae</taxon>
        <taxon>Paenibacillus</taxon>
    </lineage>
</organism>
<evidence type="ECO:0000256" key="1">
    <source>
        <dbReference type="ARBA" id="ARBA00022801"/>
    </source>
</evidence>
<comment type="caution">
    <text evidence="2">The sequence shown here is derived from an EMBL/GenBank/DDBJ whole genome shotgun (WGS) entry which is preliminary data.</text>
</comment>